<evidence type="ECO:0000313" key="2">
    <source>
        <dbReference type="EMBL" id="NKX51645.1"/>
    </source>
</evidence>
<comment type="caution">
    <text evidence="2">The sequence shown here is derived from an EMBL/GenBank/DDBJ whole genome shotgun (WGS) entry which is preliminary data.</text>
</comment>
<gene>
    <name evidence="2" type="ORF">HER39_13940</name>
</gene>
<dbReference type="Proteomes" id="UP000523795">
    <property type="component" value="Unassembled WGS sequence"/>
</dbReference>
<dbReference type="CDD" id="cd00531">
    <property type="entry name" value="NTF2_like"/>
    <property type="match status" value="1"/>
</dbReference>
<dbReference type="SUPFAM" id="SSF54427">
    <property type="entry name" value="NTF2-like"/>
    <property type="match status" value="1"/>
</dbReference>
<feature type="domain" description="SnoaL-like" evidence="1">
    <location>
        <begin position="10"/>
        <end position="122"/>
    </location>
</feature>
<sequence length="146" mass="15666">MGEAREVLDRMTAATMSNDAAALEACYAEDAVAGTPDRGEITGRDAIISYLAQMGAAFPDSSFEYLEKHEAGNVAIDEGFVTATNTGQLQMPSGESTPPTGRPVRHRVCDIARVEGGLITSHHFYWDQMDLLDQLGLLPAPGPRTL</sequence>
<accession>A0ABX1JSH4</accession>
<evidence type="ECO:0000313" key="3">
    <source>
        <dbReference type="Proteomes" id="UP000523795"/>
    </source>
</evidence>
<organism evidence="2 3">
    <name type="scientific">Arthrobacter deserti</name>
    <dbReference type="NCBI Taxonomy" id="1742687"/>
    <lineage>
        <taxon>Bacteria</taxon>
        <taxon>Bacillati</taxon>
        <taxon>Actinomycetota</taxon>
        <taxon>Actinomycetes</taxon>
        <taxon>Micrococcales</taxon>
        <taxon>Micrococcaceae</taxon>
        <taxon>Arthrobacter</taxon>
    </lineage>
</organism>
<dbReference type="PANTHER" id="PTHR38436:SF1">
    <property type="entry name" value="ESTER CYCLASE"/>
    <property type="match status" value="1"/>
</dbReference>
<protein>
    <submittedName>
        <fullName evidence="2">Nuclear transport factor 2 family protein</fullName>
    </submittedName>
</protein>
<dbReference type="Pfam" id="PF12680">
    <property type="entry name" value="SnoaL_2"/>
    <property type="match status" value="1"/>
</dbReference>
<dbReference type="InterPro" id="IPR032710">
    <property type="entry name" value="NTF2-like_dom_sf"/>
</dbReference>
<dbReference type="Gene3D" id="3.10.450.50">
    <property type="match status" value="1"/>
</dbReference>
<dbReference type="InterPro" id="IPR009959">
    <property type="entry name" value="Cyclase_SnoaL-like"/>
</dbReference>
<dbReference type="InterPro" id="IPR037401">
    <property type="entry name" value="SnoaL-like"/>
</dbReference>
<reference evidence="2 3" key="1">
    <citation type="submission" date="2020-04" db="EMBL/GenBank/DDBJ databases">
        <authorList>
            <person name="Liu S."/>
        </authorList>
    </citation>
    <scope>NUCLEOTIDE SEQUENCE [LARGE SCALE GENOMIC DNA]</scope>
    <source>
        <strain evidence="2 3">CGMCC 1.15091</strain>
    </source>
</reference>
<proteinExistence type="predicted"/>
<name>A0ABX1JSH4_9MICC</name>
<dbReference type="EMBL" id="JAAZSR010000273">
    <property type="protein sequence ID" value="NKX51645.1"/>
    <property type="molecule type" value="Genomic_DNA"/>
</dbReference>
<evidence type="ECO:0000259" key="1">
    <source>
        <dbReference type="Pfam" id="PF12680"/>
    </source>
</evidence>
<keyword evidence="3" id="KW-1185">Reference proteome</keyword>
<dbReference type="PANTHER" id="PTHR38436">
    <property type="entry name" value="POLYKETIDE CYCLASE SNOAL-LIKE DOMAIN"/>
    <property type="match status" value="1"/>
</dbReference>